<reference evidence="1 2" key="1">
    <citation type="submission" date="2020-07" db="EMBL/GenBank/DDBJ databases">
        <title>Description of Kordia aestuariivivens sp. nov., isolated from a tidal flat.</title>
        <authorList>
            <person name="Park S."/>
            <person name="Yoon J.-H."/>
        </authorList>
    </citation>
    <scope>NUCLEOTIDE SEQUENCE [LARGE SCALE GENOMIC DNA]</scope>
    <source>
        <strain evidence="1 2">YSTF-M3</strain>
    </source>
</reference>
<keyword evidence="2" id="KW-1185">Reference proteome</keyword>
<organism evidence="1 2">
    <name type="scientific">Kordia aestuariivivens</name>
    <dbReference type="NCBI Taxonomy" id="2759037"/>
    <lineage>
        <taxon>Bacteria</taxon>
        <taxon>Pseudomonadati</taxon>
        <taxon>Bacteroidota</taxon>
        <taxon>Flavobacteriia</taxon>
        <taxon>Flavobacteriales</taxon>
        <taxon>Flavobacteriaceae</taxon>
        <taxon>Kordia</taxon>
    </lineage>
</organism>
<dbReference type="EMBL" id="JACGWS010000013">
    <property type="protein sequence ID" value="MBC8756673.1"/>
    <property type="molecule type" value="Genomic_DNA"/>
</dbReference>
<evidence type="ECO:0008006" key="3">
    <source>
        <dbReference type="Google" id="ProtNLM"/>
    </source>
</evidence>
<proteinExistence type="predicted"/>
<name>A0ABR7QDV0_9FLAO</name>
<dbReference type="RefSeq" id="WP_187563716.1">
    <property type="nucleotide sequence ID" value="NZ_JACGWS010000013.1"/>
</dbReference>
<comment type="caution">
    <text evidence="1">The sequence shown here is derived from an EMBL/GenBank/DDBJ whole genome shotgun (WGS) entry which is preliminary data.</text>
</comment>
<accession>A0ABR7QDV0</accession>
<evidence type="ECO:0000313" key="2">
    <source>
        <dbReference type="Proteomes" id="UP000619238"/>
    </source>
</evidence>
<evidence type="ECO:0000313" key="1">
    <source>
        <dbReference type="EMBL" id="MBC8756673.1"/>
    </source>
</evidence>
<protein>
    <recommendedName>
        <fullName evidence="3">Immunity protein 35 domain-containing protein</fullName>
    </recommendedName>
</protein>
<dbReference type="Proteomes" id="UP000619238">
    <property type="component" value="Unassembled WGS sequence"/>
</dbReference>
<gene>
    <name evidence="1" type="ORF">H2O64_18515</name>
</gene>
<sequence>MMLTDKEMRTIAEKYIDFLSREYDTEYMLFPEYIEKKAYGNIYAFDGKKYFETQDVEDHLIGTPPFLVEKESGKVVLFGTAYPLEKYLDFYENNALAPSLDLYWYPDTEKFSHK</sequence>